<dbReference type="PROSITE" id="PS51450">
    <property type="entry name" value="LRR"/>
    <property type="match status" value="2"/>
</dbReference>
<dbReference type="SMART" id="SM00369">
    <property type="entry name" value="LRR_TYP"/>
    <property type="match status" value="4"/>
</dbReference>
<dbReference type="InterPro" id="IPR003591">
    <property type="entry name" value="Leu-rich_rpt_typical-subtyp"/>
</dbReference>
<dbReference type="SUPFAM" id="SSF54236">
    <property type="entry name" value="Ubiquitin-like"/>
    <property type="match status" value="1"/>
</dbReference>
<dbReference type="Gene3D" id="3.80.10.10">
    <property type="entry name" value="Ribonuclease Inhibitor"/>
    <property type="match status" value="1"/>
</dbReference>
<comment type="caution">
    <text evidence="4">The sequence shown here is derived from an EMBL/GenBank/DDBJ whole genome shotgun (WGS) entry which is preliminary data.</text>
</comment>
<dbReference type="PANTHER" id="PTHR48051">
    <property type="match status" value="1"/>
</dbReference>
<dbReference type="PANTHER" id="PTHR48051:SF1">
    <property type="entry name" value="RAS SUPPRESSOR PROTEIN 1"/>
    <property type="match status" value="1"/>
</dbReference>
<evidence type="ECO:0000259" key="3">
    <source>
        <dbReference type="PROSITE" id="PS50053"/>
    </source>
</evidence>
<dbReference type="Pfam" id="PF13855">
    <property type="entry name" value="LRR_8"/>
    <property type="match status" value="2"/>
</dbReference>
<keyword evidence="5" id="KW-1185">Reference proteome</keyword>
<protein>
    <recommendedName>
        <fullName evidence="3">Ubiquitin-like domain-containing protein</fullName>
    </recommendedName>
</protein>
<reference evidence="4" key="1">
    <citation type="submission" date="2023-05" db="EMBL/GenBank/DDBJ databases">
        <title>Nepenthes gracilis genome sequencing.</title>
        <authorList>
            <person name="Fukushima K."/>
        </authorList>
    </citation>
    <scope>NUCLEOTIDE SEQUENCE</scope>
    <source>
        <strain evidence="4">SING2019-196</strain>
    </source>
</reference>
<keyword evidence="1" id="KW-0433">Leucine-rich repeat</keyword>
<dbReference type="InterPro" id="IPR050216">
    <property type="entry name" value="LRR_domain-containing"/>
</dbReference>
<dbReference type="EMBL" id="BSYO01000012">
    <property type="protein sequence ID" value="GMH12790.1"/>
    <property type="molecule type" value="Genomic_DNA"/>
</dbReference>
<dbReference type="InterPro" id="IPR000626">
    <property type="entry name" value="Ubiquitin-like_dom"/>
</dbReference>
<dbReference type="InterPro" id="IPR029071">
    <property type="entry name" value="Ubiquitin-like_domsf"/>
</dbReference>
<evidence type="ECO:0000313" key="4">
    <source>
        <dbReference type="EMBL" id="GMH12790.1"/>
    </source>
</evidence>
<organism evidence="4 5">
    <name type="scientific">Nepenthes gracilis</name>
    <name type="common">Slender pitcher plant</name>
    <dbReference type="NCBI Taxonomy" id="150966"/>
    <lineage>
        <taxon>Eukaryota</taxon>
        <taxon>Viridiplantae</taxon>
        <taxon>Streptophyta</taxon>
        <taxon>Embryophyta</taxon>
        <taxon>Tracheophyta</taxon>
        <taxon>Spermatophyta</taxon>
        <taxon>Magnoliopsida</taxon>
        <taxon>eudicotyledons</taxon>
        <taxon>Gunneridae</taxon>
        <taxon>Pentapetalae</taxon>
        <taxon>Caryophyllales</taxon>
        <taxon>Nepenthaceae</taxon>
        <taxon>Nepenthes</taxon>
    </lineage>
</organism>
<gene>
    <name evidence="4" type="ORF">Nepgr_014631</name>
</gene>
<dbReference type="InterPro" id="IPR032675">
    <property type="entry name" value="LRR_dom_sf"/>
</dbReference>
<name>A0AAD3SL75_NEPGR</name>
<dbReference type="SMART" id="SM00364">
    <property type="entry name" value="LRR_BAC"/>
    <property type="match status" value="5"/>
</dbReference>
<evidence type="ECO:0000313" key="5">
    <source>
        <dbReference type="Proteomes" id="UP001279734"/>
    </source>
</evidence>
<dbReference type="PROSITE" id="PS50053">
    <property type="entry name" value="UBIQUITIN_2"/>
    <property type="match status" value="1"/>
</dbReference>
<keyword evidence="2" id="KW-0677">Repeat</keyword>
<dbReference type="Gene3D" id="3.10.20.90">
    <property type="entry name" value="Phosphatidylinositol 3-kinase Catalytic Subunit, Chain A, domain 1"/>
    <property type="match status" value="1"/>
</dbReference>
<sequence>MERDATGAGGVIKLQIKFGGETIPISLSSDSTVSELKFLLQSSTNVLPRGQKLIHKGKILEDSKTLGSSEISNGSKIMLMASQGLHQADGPMLKGAPIVSNYQRIVSADRNPSRFVEQVSVDKSRAERWKITGVVALSECHLKVIPDEVWDCGSAARVLDLSNNHICDVPAKIGSLTHIQKMMLNANEISDDFISWEGLTYLKSLTYLSLSQNHLTALPSALGTLTTLRQLHIASNILKSLPCELGLLMHLEVLNISNNRISTIPACIGGCHSLIEVDLSSNLLVTLPETFGNLQNLKALHVRNNGLKSLPSTLFKKCLKLSTLDLHGTEITMDMLRLAEGWEEFDKRRRLKHQKQLDFRAGGSAEFDEGADRN</sequence>
<dbReference type="Pfam" id="PF00240">
    <property type="entry name" value="ubiquitin"/>
    <property type="match status" value="1"/>
</dbReference>
<dbReference type="Proteomes" id="UP001279734">
    <property type="component" value="Unassembled WGS sequence"/>
</dbReference>
<dbReference type="AlphaFoldDB" id="A0AAD3SL75"/>
<evidence type="ECO:0000256" key="2">
    <source>
        <dbReference type="ARBA" id="ARBA00022737"/>
    </source>
</evidence>
<dbReference type="SUPFAM" id="SSF52058">
    <property type="entry name" value="L domain-like"/>
    <property type="match status" value="1"/>
</dbReference>
<evidence type="ECO:0000256" key="1">
    <source>
        <dbReference type="ARBA" id="ARBA00022614"/>
    </source>
</evidence>
<feature type="domain" description="Ubiquitin-like" evidence="3">
    <location>
        <begin position="12"/>
        <end position="83"/>
    </location>
</feature>
<accession>A0AAD3SL75</accession>
<dbReference type="GO" id="GO:0005737">
    <property type="term" value="C:cytoplasm"/>
    <property type="evidence" value="ECO:0007669"/>
    <property type="project" value="TreeGrafter"/>
</dbReference>
<proteinExistence type="predicted"/>
<dbReference type="InterPro" id="IPR001611">
    <property type="entry name" value="Leu-rich_rpt"/>
</dbReference>
<dbReference type="SMART" id="SM00213">
    <property type="entry name" value="UBQ"/>
    <property type="match status" value="1"/>
</dbReference>